<dbReference type="KEGG" id="kpin:30173443"/>
<evidence type="ECO:0000256" key="2">
    <source>
        <dbReference type="SAM" id="SignalP"/>
    </source>
</evidence>
<dbReference type="AlphaFoldDB" id="A0A1B9I1P8"/>
<feature type="compositionally biased region" description="Low complexity" evidence="1">
    <location>
        <begin position="280"/>
        <end position="297"/>
    </location>
</feature>
<reference evidence="4" key="4">
    <citation type="submission" date="2024-02" db="EMBL/GenBank/DDBJ databases">
        <title>Comparative genomics of Cryptococcus and Kwoniella reveals pathogenesis evolution and contrasting modes of karyotype evolution via chromosome fusion or intercentromeric recombination.</title>
        <authorList>
            <person name="Coelho M.A."/>
            <person name="David-Palma M."/>
            <person name="Shea T."/>
            <person name="Bowers K."/>
            <person name="McGinley-Smith S."/>
            <person name="Mohammad A.W."/>
            <person name="Gnirke A."/>
            <person name="Yurkov A.M."/>
            <person name="Nowrousian M."/>
            <person name="Sun S."/>
            <person name="Cuomo C.A."/>
            <person name="Heitman J."/>
        </authorList>
    </citation>
    <scope>NUCLEOTIDE SEQUENCE</scope>
    <source>
        <strain evidence="4">CBS 10737</strain>
    </source>
</reference>
<accession>A0A1B9I1P8</accession>
<feature type="compositionally biased region" description="Polar residues" evidence="1">
    <location>
        <begin position="142"/>
        <end position="151"/>
    </location>
</feature>
<organism evidence="3">
    <name type="scientific">Kwoniella pini CBS 10737</name>
    <dbReference type="NCBI Taxonomy" id="1296096"/>
    <lineage>
        <taxon>Eukaryota</taxon>
        <taxon>Fungi</taxon>
        <taxon>Dikarya</taxon>
        <taxon>Basidiomycota</taxon>
        <taxon>Agaricomycotina</taxon>
        <taxon>Tremellomycetes</taxon>
        <taxon>Tremellales</taxon>
        <taxon>Cryptococcaceae</taxon>
        <taxon>Kwoniella</taxon>
    </lineage>
</organism>
<name>A0A1B9I1P8_9TREE</name>
<dbReference type="GeneID" id="30173443"/>
<gene>
    <name evidence="3" type="ORF">I206_05074</name>
    <name evidence="4" type="ORF">I206_106248</name>
</gene>
<proteinExistence type="predicted"/>
<feature type="compositionally biased region" description="Acidic residues" evidence="1">
    <location>
        <begin position="153"/>
        <end position="163"/>
    </location>
</feature>
<sequence>MLKFFTLPYVLGSLLVLGVAQACFYYVYLESPYDYWDRYCKVGCVGMNNNDENFNQCCLPMTSGQTTPAVCATLSASCAAAGTVCPPWGSGVPTSNAPSTSGPPASYTPPAYKPRDVVPSTETVWVTETSTTPCASPSPTTNNAAVPTTSAPEECDCEGEDQGETSNAAAVPTGSAPAQGDAPSAGVQTDNRRRRRGLMIRDKCVCPTSTSASSVPSTTAPPPVTSNAAVPTSSSQCVCPTGSAPGQGDAAPEGFQGDRRDMGSNGECSCPGETGNAAVPTTSSSSSTPPTTTSSTPEGTEECECDCEEEGKTSNAAIPTGSTPVEGDTPSQGVSTDNRRRRGLKVRGGECVCPTSSSAAVPSTGNAAAPTTAPTEPKPCECAPSSSAPGEGSAPSRRGFMVRDNCVCPTTGNAAIPTTSAPGEGNANPDYSGSDNRKRNAPPSYFVGDKKSQLPGENFKFNKREVNPTQTVTSTTTITTDDCAMQTAPTTGETSVAAVPTTSAAPSPTGSAPSEGDINTTFIGGDNRKRSYGRWRGL</sequence>
<dbReference type="OrthoDB" id="2565019at2759"/>
<feature type="compositionally biased region" description="Low complexity" evidence="1">
    <location>
        <begin position="383"/>
        <end position="396"/>
    </location>
</feature>
<reference evidence="3" key="3">
    <citation type="submission" date="2016-07" db="EMBL/GenBank/DDBJ databases">
        <title>Evolution of pathogenesis and genome organization in the Tremellales.</title>
        <authorList>
            <person name="Cuomo C."/>
            <person name="Litvintseva A."/>
            <person name="Heitman J."/>
            <person name="Chen Y."/>
            <person name="Sun S."/>
            <person name="Springer D."/>
            <person name="Dromer F."/>
            <person name="Young S."/>
            <person name="Zeng Q."/>
            <person name="Chapman S."/>
            <person name="Gujja S."/>
            <person name="Saif S."/>
            <person name="Birren B."/>
        </authorList>
    </citation>
    <scope>NUCLEOTIDE SEQUENCE</scope>
    <source>
        <strain evidence="3">CBS 10737</strain>
    </source>
</reference>
<feature type="compositionally biased region" description="Low complexity" evidence="1">
    <location>
        <begin position="129"/>
        <end position="141"/>
    </location>
</feature>
<keyword evidence="5" id="KW-1185">Reference proteome</keyword>
<feature type="compositionally biased region" description="Polar residues" evidence="1">
    <location>
        <begin position="93"/>
        <end position="103"/>
    </location>
</feature>
<feature type="compositionally biased region" description="Low complexity" evidence="1">
    <location>
        <begin position="362"/>
        <end position="375"/>
    </location>
</feature>
<dbReference type="PROSITE" id="PS51257">
    <property type="entry name" value="PROKAR_LIPOPROTEIN"/>
    <property type="match status" value="1"/>
</dbReference>
<protein>
    <recommendedName>
        <fullName evidence="6">CBM1 domain-containing protein</fullName>
    </recommendedName>
</protein>
<evidence type="ECO:0000313" key="5">
    <source>
        <dbReference type="Proteomes" id="UP000094020"/>
    </source>
</evidence>
<feature type="chain" id="PRO_5008628342" description="CBM1 domain-containing protein" evidence="2">
    <location>
        <begin position="23"/>
        <end position="538"/>
    </location>
</feature>
<dbReference type="EMBL" id="CP144526">
    <property type="protein sequence ID" value="WWC72286.1"/>
    <property type="molecule type" value="Genomic_DNA"/>
</dbReference>
<keyword evidence="2" id="KW-0732">Signal</keyword>
<dbReference type="RefSeq" id="XP_019010600.1">
    <property type="nucleotide sequence ID" value="XM_019156798.1"/>
</dbReference>
<feature type="compositionally biased region" description="Polar residues" evidence="1">
    <location>
        <begin position="408"/>
        <end position="421"/>
    </location>
</feature>
<feature type="compositionally biased region" description="Polar residues" evidence="1">
    <location>
        <begin position="313"/>
        <end position="336"/>
    </location>
</feature>
<feature type="compositionally biased region" description="Acidic residues" evidence="1">
    <location>
        <begin position="299"/>
        <end position="309"/>
    </location>
</feature>
<dbReference type="EMBL" id="KI894012">
    <property type="protein sequence ID" value="OCF49381.1"/>
    <property type="molecule type" value="Genomic_DNA"/>
</dbReference>
<evidence type="ECO:0000313" key="4">
    <source>
        <dbReference type="EMBL" id="WWC72286.1"/>
    </source>
</evidence>
<evidence type="ECO:0000313" key="3">
    <source>
        <dbReference type="EMBL" id="OCF49381.1"/>
    </source>
</evidence>
<feature type="signal peptide" evidence="2">
    <location>
        <begin position="1"/>
        <end position="22"/>
    </location>
</feature>
<feature type="compositionally biased region" description="Low complexity" evidence="1">
    <location>
        <begin position="207"/>
        <end position="218"/>
    </location>
</feature>
<evidence type="ECO:0000256" key="1">
    <source>
        <dbReference type="SAM" id="MobiDB-lite"/>
    </source>
</evidence>
<dbReference type="Proteomes" id="UP000094020">
    <property type="component" value="Chromosome 8"/>
</dbReference>
<evidence type="ECO:0008006" key="6">
    <source>
        <dbReference type="Google" id="ProtNLM"/>
    </source>
</evidence>
<reference evidence="3" key="1">
    <citation type="submission" date="2013-07" db="EMBL/GenBank/DDBJ databases">
        <title>The Genome Sequence of Cryptococcus pinus CBS10737.</title>
        <authorList>
            <consortium name="The Broad Institute Genome Sequencing Platform"/>
            <person name="Cuomo C."/>
            <person name="Litvintseva A."/>
            <person name="Chen Y."/>
            <person name="Heitman J."/>
            <person name="Sun S."/>
            <person name="Springer D."/>
            <person name="Dromer F."/>
            <person name="Young S.K."/>
            <person name="Zeng Q."/>
            <person name="Gargeya S."/>
            <person name="Fitzgerald M."/>
            <person name="Abouelleil A."/>
            <person name="Alvarado L."/>
            <person name="Berlin A.M."/>
            <person name="Chapman S.B."/>
            <person name="Dewar J."/>
            <person name="Goldberg J."/>
            <person name="Griggs A."/>
            <person name="Gujja S."/>
            <person name="Hansen M."/>
            <person name="Howarth C."/>
            <person name="Imamovic A."/>
            <person name="Larimer J."/>
            <person name="McCowan C."/>
            <person name="Murphy C."/>
            <person name="Pearson M."/>
            <person name="Priest M."/>
            <person name="Roberts A."/>
            <person name="Saif S."/>
            <person name="Shea T."/>
            <person name="Sykes S."/>
            <person name="Wortman J."/>
            <person name="Nusbaum C."/>
            <person name="Birren B."/>
        </authorList>
    </citation>
    <scope>NUCLEOTIDE SEQUENCE [LARGE SCALE GENOMIC DNA]</scope>
    <source>
        <strain evidence="3">CBS 10737</strain>
    </source>
</reference>
<feature type="region of interest" description="Disordered" evidence="1">
    <location>
        <begin position="93"/>
        <end position="115"/>
    </location>
</feature>
<feature type="region of interest" description="Disordered" evidence="1">
    <location>
        <begin position="129"/>
        <end position="538"/>
    </location>
</feature>
<feature type="compositionally biased region" description="Low complexity" evidence="1">
    <location>
        <begin position="493"/>
        <end position="516"/>
    </location>
</feature>
<reference evidence="4" key="2">
    <citation type="submission" date="2013-07" db="EMBL/GenBank/DDBJ databases">
        <authorList>
            <consortium name="The Broad Institute Genome Sequencing Platform"/>
            <person name="Cuomo C."/>
            <person name="Litvintseva A."/>
            <person name="Chen Y."/>
            <person name="Heitman J."/>
            <person name="Sun S."/>
            <person name="Springer D."/>
            <person name="Dromer F."/>
            <person name="Young S.K."/>
            <person name="Zeng Q."/>
            <person name="Gargeya S."/>
            <person name="Fitzgerald M."/>
            <person name="Abouelleil A."/>
            <person name="Alvarado L."/>
            <person name="Berlin A.M."/>
            <person name="Chapman S.B."/>
            <person name="Dewar J."/>
            <person name="Goldberg J."/>
            <person name="Griggs A."/>
            <person name="Gujja S."/>
            <person name="Hansen M."/>
            <person name="Howarth C."/>
            <person name="Imamovic A."/>
            <person name="Larimer J."/>
            <person name="McCowan C."/>
            <person name="Murphy C."/>
            <person name="Pearson M."/>
            <person name="Priest M."/>
            <person name="Roberts A."/>
            <person name="Saif S."/>
            <person name="Shea T."/>
            <person name="Sykes S."/>
            <person name="Wortman J."/>
            <person name="Nusbaum C."/>
            <person name="Birren B."/>
        </authorList>
    </citation>
    <scope>NUCLEOTIDE SEQUENCE</scope>
    <source>
        <strain evidence="4">CBS 10737</strain>
    </source>
</reference>
<feature type="compositionally biased region" description="Low complexity" evidence="1">
    <location>
        <begin position="469"/>
        <end position="480"/>
    </location>
</feature>